<dbReference type="Gene3D" id="3.60.40.10">
    <property type="entry name" value="PPM-type phosphatase domain"/>
    <property type="match status" value="1"/>
</dbReference>
<dbReference type="AlphaFoldDB" id="A0AAN8YPU0"/>
<feature type="domain" description="PPM-type phosphatase" evidence="2">
    <location>
        <begin position="72"/>
        <end position="292"/>
    </location>
</feature>
<gene>
    <name evidence="3" type="ORF">RDI58_001138</name>
</gene>
<evidence type="ECO:0000313" key="3">
    <source>
        <dbReference type="EMBL" id="KAK6803354.1"/>
    </source>
</evidence>
<proteinExistence type="inferred from homology"/>
<dbReference type="SUPFAM" id="SSF81606">
    <property type="entry name" value="PP2C-like"/>
    <property type="match status" value="1"/>
</dbReference>
<evidence type="ECO:0000256" key="1">
    <source>
        <dbReference type="RuleBase" id="RU366020"/>
    </source>
</evidence>
<dbReference type="GO" id="GO:0004722">
    <property type="term" value="F:protein serine/threonine phosphatase activity"/>
    <property type="evidence" value="ECO:0007669"/>
    <property type="project" value="UniProtKB-EC"/>
</dbReference>
<dbReference type="CDD" id="cd09272">
    <property type="entry name" value="RNase_HI_RT_Ty1"/>
    <property type="match status" value="1"/>
</dbReference>
<comment type="catalytic activity">
    <reaction evidence="1">
        <text>O-phospho-L-threonyl-[protein] + H2O = L-threonyl-[protein] + phosphate</text>
        <dbReference type="Rhea" id="RHEA:47004"/>
        <dbReference type="Rhea" id="RHEA-COMP:11060"/>
        <dbReference type="Rhea" id="RHEA-COMP:11605"/>
        <dbReference type="ChEBI" id="CHEBI:15377"/>
        <dbReference type="ChEBI" id="CHEBI:30013"/>
        <dbReference type="ChEBI" id="CHEBI:43474"/>
        <dbReference type="ChEBI" id="CHEBI:61977"/>
        <dbReference type="EC" id="3.1.3.16"/>
    </reaction>
</comment>
<dbReference type="SMART" id="SM00331">
    <property type="entry name" value="PP2C_SIG"/>
    <property type="match status" value="1"/>
</dbReference>
<dbReference type="SMART" id="SM00332">
    <property type="entry name" value="PP2Cc"/>
    <property type="match status" value="1"/>
</dbReference>
<dbReference type="InterPro" id="IPR036457">
    <property type="entry name" value="PPM-type-like_dom_sf"/>
</dbReference>
<dbReference type="PANTHER" id="PTHR12320">
    <property type="entry name" value="PROTEIN PHOSPHATASE 2C"/>
    <property type="match status" value="1"/>
</dbReference>
<comment type="cofactor">
    <cofactor evidence="1">
        <name>Mn(2+)</name>
        <dbReference type="ChEBI" id="CHEBI:29035"/>
    </cofactor>
</comment>
<dbReference type="Proteomes" id="UP001371456">
    <property type="component" value="Unassembled WGS sequence"/>
</dbReference>
<dbReference type="EC" id="3.1.3.16" evidence="1"/>
<dbReference type="InterPro" id="IPR039123">
    <property type="entry name" value="PPTC7"/>
</dbReference>
<organism evidence="3 4">
    <name type="scientific">Solanum bulbocastanum</name>
    <name type="common">Wild potato</name>
    <dbReference type="NCBI Taxonomy" id="147425"/>
    <lineage>
        <taxon>Eukaryota</taxon>
        <taxon>Viridiplantae</taxon>
        <taxon>Streptophyta</taxon>
        <taxon>Embryophyta</taxon>
        <taxon>Tracheophyta</taxon>
        <taxon>Spermatophyta</taxon>
        <taxon>Magnoliopsida</taxon>
        <taxon>eudicotyledons</taxon>
        <taxon>Gunneridae</taxon>
        <taxon>Pentapetalae</taxon>
        <taxon>asterids</taxon>
        <taxon>lamiids</taxon>
        <taxon>Solanales</taxon>
        <taxon>Solanaceae</taxon>
        <taxon>Solanoideae</taxon>
        <taxon>Solaneae</taxon>
        <taxon>Solanum</taxon>
    </lineage>
</organism>
<dbReference type="EMBL" id="JBANQN010000001">
    <property type="protein sequence ID" value="KAK6803354.1"/>
    <property type="molecule type" value="Genomic_DNA"/>
</dbReference>
<keyword evidence="1" id="KW-0460">Magnesium</keyword>
<accession>A0AAN8YPU0</accession>
<comment type="cofactor">
    <cofactor evidence="1">
        <name>Mg(2+)</name>
        <dbReference type="ChEBI" id="CHEBI:18420"/>
    </cofactor>
</comment>
<comment type="caution">
    <text evidence="3">The sequence shown here is derived from an EMBL/GenBank/DDBJ whole genome shotgun (WGS) entry which is preliminary data.</text>
</comment>
<reference evidence="3 4" key="1">
    <citation type="submission" date="2024-02" db="EMBL/GenBank/DDBJ databases">
        <title>de novo genome assembly of Solanum bulbocastanum strain 11H21.</title>
        <authorList>
            <person name="Hosaka A.J."/>
        </authorList>
    </citation>
    <scope>NUCLEOTIDE SEQUENCE [LARGE SCALE GENOMIC DNA]</scope>
    <source>
        <tissue evidence="3">Young leaves</tissue>
    </source>
</reference>
<comment type="catalytic activity">
    <reaction evidence="1">
        <text>O-phospho-L-seryl-[protein] + H2O = L-seryl-[protein] + phosphate</text>
        <dbReference type="Rhea" id="RHEA:20629"/>
        <dbReference type="Rhea" id="RHEA-COMP:9863"/>
        <dbReference type="Rhea" id="RHEA-COMP:11604"/>
        <dbReference type="ChEBI" id="CHEBI:15377"/>
        <dbReference type="ChEBI" id="CHEBI:29999"/>
        <dbReference type="ChEBI" id="CHEBI:43474"/>
        <dbReference type="ChEBI" id="CHEBI:83421"/>
        <dbReference type="EC" id="3.1.3.16"/>
    </reaction>
</comment>
<evidence type="ECO:0000259" key="2">
    <source>
        <dbReference type="PROSITE" id="PS51746"/>
    </source>
</evidence>
<name>A0AAN8YPU0_SOLBU</name>
<sequence length="369" mass="41037">MAIDMVPPKRRRLTDESEFDIIAGDDDEQLQILLCLEELTLAYKSMDYDFIPEEVDSRDVGVTERTIMVVGSSYIPKLNAEKPLGEDASFICLNKQVIGVADGVGGWAKKGIDSGVYSRELMTNAELAIQKQSSITTIDLMKVLNEAFSHTKVKGSSTACILSLFDDSLHTVNVGDSGFVVIREGIIVYKSKVQQSRFNCPFQLGNGSSSDDSSVAKKISVSVIAGDVIVLGTDGLFDNVHDFELEAIVNSGVESWELDVPKTLAWRIVQYALDNAKNTEVYTPYSAIVVTTCEIVWLRWLIADMGVHISLPTPLHCDNKSAIQIAKNSVFHARMKHIEIDYHFPVIIYSSGPYRFLLFRRPCRLLIFL</sequence>
<keyword evidence="1" id="KW-0904">Protein phosphatase</keyword>
<keyword evidence="1" id="KW-0378">Hydrolase</keyword>
<keyword evidence="1" id="KW-0479">Metal-binding</keyword>
<protein>
    <recommendedName>
        <fullName evidence="1">Protein phosphatase</fullName>
        <ecNumber evidence="1">3.1.3.16</ecNumber>
    </recommendedName>
</protein>
<dbReference type="PANTHER" id="PTHR12320:SF81">
    <property type="entry name" value="PROTEIN PHOSPHATASE 2C 23-RELATED"/>
    <property type="match status" value="1"/>
</dbReference>
<dbReference type="GO" id="GO:0046872">
    <property type="term" value="F:metal ion binding"/>
    <property type="evidence" value="ECO:0007669"/>
    <property type="project" value="UniProtKB-UniRule"/>
</dbReference>
<keyword evidence="1" id="KW-0464">Manganese</keyword>
<comment type="similarity">
    <text evidence="1">Belongs to the PP2C family.</text>
</comment>
<evidence type="ECO:0000313" key="4">
    <source>
        <dbReference type="Proteomes" id="UP001371456"/>
    </source>
</evidence>
<keyword evidence="4" id="KW-1185">Reference proteome</keyword>
<dbReference type="InterPro" id="IPR001932">
    <property type="entry name" value="PPM-type_phosphatase-like_dom"/>
</dbReference>
<dbReference type="PROSITE" id="PS51746">
    <property type="entry name" value="PPM_2"/>
    <property type="match status" value="1"/>
</dbReference>